<dbReference type="Proteomes" id="UP000317778">
    <property type="component" value="Unassembled WGS sequence"/>
</dbReference>
<gene>
    <name evidence="1" type="ORF">CEE36_10970</name>
</gene>
<proteinExistence type="predicted"/>
<evidence type="ECO:0000313" key="2">
    <source>
        <dbReference type="Proteomes" id="UP000317778"/>
    </source>
</evidence>
<reference evidence="1 2" key="1">
    <citation type="submission" date="2017-06" db="EMBL/GenBank/DDBJ databases">
        <title>Novel microbial phyla capable of carbon fixation and sulfur reduction in deep-sea sediments.</title>
        <authorList>
            <person name="Huang J."/>
            <person name="Baker B."/>
            <person name="Wang Y."/>
        </authorList>
    </citation>
    <scope>NUCLEOTIDE SEQUENCE [LARGE SCALE GENOMIC DNA]</scope>
    <source>
        <strain evidence="1">B3_TA06</strain>
    </source>
</reference>
<name>A0A532USM9_UNCT6</name>
<evidence type="ECO:0000313" key="1">
    <source>
        <dbReference type="EMBL" id="TKJ37902.1"/>
    </source>
</evidence>
<organism evidence="1 2">
    <name type="scientific">candidate division TA06 bacterium B3_TA06</name>
    <dbReference type="NCBI Taxonomy" id="2012487"/>
    <lineage>
        <taxon>Bacteria</taxon>
        <taxon>Bacteria division TA06</taxon>
    </lineage>
</organism>
<dbReference type="EMBL" id="NJBO01000030">
    <property type="protein sequence ID" value="TKJ37902.1"/>
    <property type="molecule type" value="Genomic_DNA"/>
</dbReference>
<comment type="caution">
    <text evidence="1">The sequence shown here is derived from an EMBL/GenBank/DDBJ whole genome shotgun (WGS) entry which is preliminary data.</text>
</comment>
<sequence length="182" mass="20186">MSKKALIVIAAVAVMLVAATNAYGYWELWNGWFNSGHLTFVESPYFDYVEGEGILEDLTDEDVDTFFVSAVCISTFTCTEKGYTIKLWPGASGSKPTGQRGQKEVNEGATWTGFARFYYGSQILVEFDVVEGTWDTNDYYDYFNYVPDPPTYSANWYFGSSNPPGFTGGKGGSAGERIDYSP</sequence>
<accession>A0A532USM9</accession>
<dbReference type="AlphaFoldDB" id="A0A532USM9"/>
<protein>
    <submittedName>
        <fullName evidence="1">Uncharacterized protein</fullName>
    </submittedName>
</protein>